<accession>A0A844YXB1</accession>
<dbReference type="OrthoDB" id="9803142at2"/>
<dbReference type="Gene3D" id="3.10.180.10">
    <property type="entry name" value="2,3-Dihydroxybiphenyl 1,2-Dioxygenase, domain 1"/>
    <property type="match status" value="2"/>
</dbReference>
<gene>
    <name evidence="3" type="ORF">GRI99_09090</name>
</gene>
<name>A0A844YXB1_9SPHN</name>
<evidence type="ECO:0000313" key="3">
    <source>
        <dbReference type="EMBL" id="MXO71792.1"/>
    </source>
</evidence>
<dbReference type="InterPro" id="IPR029068">
    <property type="entry name" value="Glyas_Bleomycin-R_OHBP_Dase"/>
</dbReference>
<dbReference type="SUPFAM" id="SSF54593">
    <property type="entry name" value="Glyoxalase/Bleomycin resistance protein/Dihydroxybiphenyl dioxygenase"/>
    <property type="match status" value="1"/>
</dbReference>
<proteinExistence type="predicted"/>
<evidence type="ECO:0000259" key="2">
    <source>
        <dbReference type="PROSITE" id="PS51819"/>
    </source>
</evidence>
<dbReference type="AlphaFoldDB" id="A0A844YXB1"/>
<dbReference type="EMBL" id="WTYV01000003">
    <property type="protein sequence ID" value="MXO71792.1"/>
    <property type="molecule type" value="Genomic_DNA"/>
</dbReference>
<sequence>MRGINGIETVVYGVADVDECVRYFDDFGLPLTEHSSGASALFELEQGCSVIILPLAEAVVAAQRLEGFGVQQVIWGVPNQKQFDRVVDKLRRATEVTIDEDGTARFFDCDGIAMGIRIYAKQRIWGAPDPVNSFGNVGRMNQHRKWKLKANPKTIEHVVYQVPDPQASWEWYRDNLDFRLSDVQEGFGVFARAPGTNEHHSIYWLKADLPFPGLDGKVRFNHVNYGVEDLDEVMVGANYMERRGWQKSIWGLGRHRIASSVFMYLPCPAGGDAEYGTDSDVLDDSWIPRTWNSRFGSMSFMHNLQPWIFDEAPWSVAYVDGATPARKTQPHAQQPSEVLPVSPTDAAGALPNVAHKEAYHAQDTSGAK</sequence>
<reference evidence="3 4" key="1">
    <citation type="submission" date="2019-12" db="EMBL/GenBank/DDBJ databases">
        <title>Genomic-based taxomic classification of the family Erythrobacteraceae.</title>
        <authorList>
            <person name="Xu L."/>
        </authorList>
    </citation>
    <scope>NUCLEOTIDE SEQUENCE [LARGE SCALE GENOMIC DNA]</scope>
    <source>
        <strain evidence="3 4">M0322</strain>
    </source>
</reference>
<organism evidence="3 4">
    <name type="scientific">Alteraurantiacibacter buctensis</name>
    <dbReference type="NCBI Taxonomy" id="1503981"/>
    <lineage>
        <taxon>Bacteria</taxon>
        <taxon>Pseudomonadati</taxon>
        <taxon>Pseudomonadota</taxon>
        <taxon>Alphaproteobacteria</taxon>
        <taxon>Sphingomonadales</taxon>
        <taxon>Erythrobacteraceae</taxon>
        <taxon>Alteraurantiacibacter</taxon>
    </lineage>
</organism>
<dbReference type="Proteomes" id="UP000466966">
    <property type="component" value="Unassembled WGS sequence"/>
</dbReference>
<dbReference type="RefSeq" id="WP_160771749.1">
    <property type="nucleotide sequence ID" value="NZ_WTYV01000003.1"/>
</dbReference>
<dbReference type="PROSITE" id="PS51819">
    <property type="entry name" value="VOC"/>
    <property type="match status" value="1"/>
</dbReference>
<evidence type="ECO:0000313" key="4">
    <source>
        <dbReference type="Proteomes" id="UP000466966"/>
    </source>
</evidence>
<keyword evidence="4" id="KW-1185">Reference proteome</keyword>
<dbReference type="InterPro" id="IPR004360">
    <property type="entry name" value="Glyas_Fos-R_dOase_dom"/>
</dbReference>
<feature type="region of interest" description="Disordered" evidence="1">
    <location>
        <begin position="325"/>
        <end position="368"/>
    </location>
</feature>
<evidence type="ECO:0000256" key="1">
    <source>
        <dbReference type="SAM" id="MobiDB-lite"/>
    </source>
</evidence>
<comment type="caution">
    <text evidence="3">The sequence shown here is derived from an EMBL/GenBank/DDBJ whole genome shotgun (WGS) entry which is preliminary data.</text>
</comment>
<protein>
    <submittedName>
        <fullName evidence="3">Glyoxalase</fullName>
    </submittedName>
</protein>
<dbReference type="InterPro" id="IPR037523">
    <property type="entry name" value="VOC_core"/>
</dbReference>
<feature type="domain" description="VOC" evidence="2">
    <location>
        <begin position="154"/>
        <end position="278"/>
    </location>
</feature>
<dbReference type="Pfam" id="PF00903">
    <property type="entry name" value="Glyoxalase"/>
    <property type="match status" value="1"/>
</dbReference>